<keyword evidence="1" id="KW-1133">Transmembrane helix</keyword>
<evidence type="ECO:0000256" key="2">
    <source>
        <dbReference type="SAM" id="SignalP"/>
    </source>
</evidence>
<evidence type="ECO:0000313" key="4">
    <source>
        <dbReference type="Proteomes" id="UP000041254"/>
    </source>
</evidence>
<keyword evidence="1" id="KW-0472">Membrane</keyword>
<proteinExistence type="predicted"/>
<reference evidence="3 4" key="1">
    <citation type="submission" date="2014-11" db="EMBL/GenBank/DDBJ databases">
        <authorList>
            <person name="Zhu J."/>
            <person name="Qi W."/>
            <person name="Song R."/>
        </authorList>
    </citation>
    <scope>NUCLEOTIDE SEQUENCE [LARGE SCALE GENOMIC DNA]</scope>
</reference>
<feature type="signal peptide" evidence="2">
    <location>
        <begin position="1"/>
        <end position="20"/>
    </location>
</feature>
<feature type="transmembrane region" description="Helical" evidence="1">
    <location>
        <begin position="20"/>
        <end position="44"/>
    </location>
</feature>
<dbReference type="VEuPathDB" id="CryptoDB:Vbra_11026"/>
<accession>A0A0G4EA21</accession>
<dbReference type="Proteomes" id="UP000041254">
    <property type="component" value="Unassembled WGS sequence"/>
</dbReference>
<keyword evidence="4" id="KW-1185">Reference proteome</keyword>
<keyword evidence="1" id="KW-0812">Transmembrane</keyword>
<name>A0A0G4EA21_VITBC</name>
<dbReference type="InParanoid" id="A0A0G4EA21"/>
<sequence length="110" mass="11854">MGPGFLCCSPLVSLMTLVFVFEWCGCVGVAGGMGDAFALLLYCIEVASYQNKRFGFGRSTRCLTYLSVVGMVVIEHPGMRLVLTRMQTPAAPDSMAVFFGRAARPGPYSV</sequence>
<keyword evidence="2" id="KW-0732">Signal</keyword>
<evidence type="ECO:0000313" key="3">
    <source>
        <dbReference type="EMBL" id="CEL92300.1"/>
    </source>
</evidence>
<gene>
    <name evidence="3" type="ORF">Vbra_11026</name>
</gene>
<evidence type="ECO:0000256" key="1">
    <source>
        <dbReference type="SAM" id="Phobius"/>
    </source>
</evidence>
<dbReference type="EMBL" id="CDMY01000061">
    <property type="protein sequence ID" value="CEL92300.1"/>
    <property type="molecule type" value="Genomic_DNA"/>
</dbReference>
<feature type="chain" id="PRO_5005187054" evidence="2">
    <location>
        <begin position="21"/>
        <end position="110"/>
    </location>
</feature>
<organism evidence="3 4">
    <name type="scientific">Vitrella brassicaformis (strain CCMP3155)</name>
    <dbReference type="NCBI Taxonomy" id="1169540"/>
    <lineage>
        <taxon>Eukaryota</taxon>
        <taxon>Sar</taxon>
        <taxon>Alveolata</taxon>
        <taxon>Colpodellida</taxon>
        <taxon>Vitrellaceae</taxon>
        <taxon>Vitrella</taxon>
    </lineage>
</organism>
<protein>
    <submittedName>
        <fullName evidence="3">Uncharacterized protein</fullName>
    </submittedName>
</protein>
<dbReference type="AlphaFoldDB" id="A0A0G4EA21"/>